<protein>
    <submittedName>
        <fullName evidence="2">Uncharacterized protein</fullName>
    </submittedName>
</protein>
<dbReference type="AlphaFoldDB" id="A0A6C0JIX1"/>
<name>A0A6C0JIX1_9ZZZZ</name>
<accession>A0A6C0JIX1</accession>
<reference evidence="2" key="1">
    <citation type="journal article" date="2020" name="Nature">
        <title>Giant virus diversity and host interactions through global metagenomics.</title>
        <authorList>
            <person name="Schulz F."/>
            <person name="Roux S."/>
            <person name="Paez-Espino D."/>
            <person name="Jungbluth S."/>
            <person name="Walsh D.A."/>
            <person name="Denef V.J."/>
            <person name="McMahon K.D."/>
            <person name="Konstantinidis K.T."/>
            <person name="Eloe-Fadrosh E.A."/>
            <person name="Kyrpides N.C."/>
            <person name="Woyke T."/>
        </authorList>
    </citation>
    <scope>NUCLEOTIDE SEQUENCE</scope>
    <source>
        <strain evidence="2">GVMAG-M-3300027734-16</strain>
    </source>
</reference>
<dbReference type="EMBL" id="MN740411">
    <property type="protein sequence ID" value="QHU05323.1"/>
    <property type="molecule type" value="Genomic_DNA"/>
</dbReference>
<sequence>MAAQPNAEILQGLREEMRNYTQVDNRLRELNKQTHALREQRTLVADRITTIIQDPVFATVQRLQTADGSAAFRVIRPDEGFKPWSLSKGMLMEYLNQHLGPERGPVCYRYIHDTHQATLKNTEYGIQRVDRE</sequence>
<feature type="coiled-coil region" evidence="1">
    <location>
        <begin position="10"/>
        <end position="40"/>
    </location>
</feature>
<keyword evidence="1" id="KW-0175">Coiled coil</keyword>
<evidence type="ECO:0000256" key="1">
    <source>
        <dbReference type="SAM" id="Coils"/>
    </source>
</evidence>
<evidence type="ECO:0000313" key="2">
    <source>
        <dbReference type="EMBL" id="QHU05323.1"/>
    </source>
</evidence>
<organism evidence="2">
    <name type="scientific">viral metagenome</name>
    <dbReference type="NCBI Taxonomy" id="1070528"/>
    <lineage>
        <taxon>unclassified sequences</taxon>
        <taxon>metagenomes</taxon>
        <taxon>organismal metagenomes</taxon>
    </lineage>
</organism>
<proteinExistence type="predicted"/>